<reference evidence="1 2" key="1">
    <citation type="submission" date="2016-10" db="EMBL/GenBank/DDBJ databases">
        <authorList>
            <person name="de Groot N.N."/>
        </authorList>
    </citation>
    <scope>NUCLEOTIDE SEQUENCE [LARGE SCALE GENOMIC DNA]</scope>
    <source>
        <strain evidence="1 2">CGMCC 1.10825</strain>
    </source>
</reference>
<dbReference type="STRING" id="1159016.SAMN02927937_00362"/>
<evidence type="ECO:0000313" key="1">
    <source>
        <dbReference type="EMBL" id="SEH59183.1"/>
    </source>
</evidence>
<keyword evidence="2" id="KW-1185">Reference proteome</keyword>
<dbReference type="EMBL" id="FNXE01000003">
    <property type="protein sequence ID" value="SEH59183.1"/>
    <property type="molecule type" value="Genomic_DNA"/>
</dbReference>
<accession>A0A1H6JAA9</accession>
<proteinExistence type="predicted"/>
<name>A0A1H6JAA9_9FLAO</name>
<sequence length="146" mass="16511">MKKKFSFKIETLLFGIENPKGAIEQVLFAKKVATHEGIEPFNCLACLTFTDPTINKAFSGGLPMDETLLIGYEGWSDAILHLCIKSGQSTLKVATGYLLSKEVTIHSEYRNAILLRKLSDKEIKEIFTHVWNNLDEIRPNPRLTKE</sequence>
<dbReference type="RefSeq" id="WP_091095710.1">
    <property type="nucleotide sequence ID" value="NZ_FNXE01000003.1"/>
</dbReference>
<protein>
    <submittedName>
        <fullName evidence="1">Uncharacterized protein</fullName>
    </submittedName>
</protein>
<organism evidence="1 2">
    <name type="scientific">Paenimyroides marinum</name>
    <dbReference type="NCBI Taxonomy" id="1159016"/>
    <lineage>
        <taxon>Bacteria</taxon>
        <taxon>Pseudomonadati</taxon>
        <taxon>Bacteroidota</taxon>
        <taxon>Flavobacteriia</taxon>
        <taxon>Flavobacteriales</taxon>
        <taxon>Flavobacteriaceae</taxon>
        <taxon>Paenimyroides</taxon>
    </lineage>
</organism>
<dbReference type="OrthoDB" id="1277159at2"/>
<dbReference type="AlphaFoldDB" id="A0A1H6JAA9"/>
<dbReference type="Proteomes" id="UP000199634">
    <property type="component" value="Unassembled WGS sequence"/>
</dbReference>
<evidence type="ECO:0000313" key="2">
    <source>
        <dbReference type="Proteomes" id="UP000199634"/>
    </source>
</evidence>
<gene>
    <name evidence="1" type="ORF">SAMN02927937_00362</name>
</gene>